<feature type="compositionally biased region" description="Pro residues" evidence="2">
    <location>
        <begin position="137"/>
        <end position="154"/>
    </location>
</feature>
<keyword evidence="3" id="KW-0812">Transmembrane</keyword>
<dbReference type="PANTHER" id="PTHR33392:SF6">
    <property type="entry name" value="POLYISOPRENYL-TEICHOIC ACID--PEPTIDOGLYCAN TEICHOIC ACID TRANSFERASE TAGU"/>
    <property type="match status" value="1"/>
</dbReference>
<comment type="caution">
    <text evidence="6">The sequence shown here is derived from an EMBL/GenBank/DDBJ whole genome shotgun (WGS) entry which is preliminary data.</text>
</comment>
<dbReference type="Proteomes" id="UP001614394">
    <property type="component" value="Unassembled WGS sequence"/>
</dbReference>
<gene>
    <name evidence="6" type="ORF">ACIGXA_27415</name>
</gene>
<feature type="domain" description="LytR/CpsA/Psr regulator C-terminal" evidence="5">
    <location>
        <begin position="488"/>
        <end position="577"/>
    </location>
</feature>
<dbReference type="InterPro" id="IPR004474">
    <property type="entry name" value="LytR_CpsA_psr"/>
</dbReference>
<dbReference type="InterPro" id="IPR050922">
    <property type="entry name" value="LytR/CpsA/Psr_CW_biosynth"/>
</dbReference>
<keyword evidence="7" id="KW-1185">Reference proteome</keyword>
<dbReference type="Gene3D" id="3.40.630.190">
    <property type="entry name" value="LCP protein"/>
    <property type="match status" value="1"/>
</dbReference>
<reference evidence="6 7" key="1">
    <citation type="submission" date="2024-10" db="EMBL/GenBank/DDBJ databases">
        <title>The Natural Products Discovery Center: Release of the First 8490 Sequenced Strains for Exploring Actinobacteria Biosynthetic Diversity.</title>
        <authorList>
            <person name="Kalkreuter E."/>
            <person name="Kautsar S.A."/>
            <person name="Yang D."/>
            <person name="Bader C.D."/>
            <person name="Teijaro C.N."/>
            <person name="Fluegel L."/>
            <person name="Davis C.M."/>
            <person name="Simpson J.R."/>
            <person name="Lauterbach L."/>
            <person name="Steele A.D."/>
            <person name="Gui C."/>
            <person name="Meng S."/>
            <person name="Li G."/>
            <person name="Viehrig K."/>
            <person name="Ye F."/>
            <person name="Su P."/>
            <person name="Kiefer A.F."/>
            <person name="Nichols A."/>
            <person name="Cepeda A.J."/>
            <person name="Yan W."/>
            <person name="Fan B."/>
            <person name="Jiang Y."/>
            <person name="Adhikari A."/>
            <person name="Zheng C.-J."/>
            <person name="Schuster L."/>
            <person name="Cowan T.M."/>
            <person name="Smanski M.J."/>
            <person name="Chevrette M.G."/>
            <person name="De Carvalho L.P.S."/>
            <person name="Shen B."/>
        </authorList>
    </citation>
    <scope>NUCLEOTIDE SEQUENCE [LARGE SCALE GENOMIC DNA]</scope>
    <source>
        <strain evidence="6 7">NPDC053399</strain>
    </source>
</reference>
<feature type="compositionally biased region" description="Low complexity" evidence="2">
    <location>
        <begin position="32"/>
        <end position="66"/>
    </location>
</feature>
<sequence length="579" mass="61057">MNDANPRWQYAEGGPENGQDPYTPQDPPAPQDPYYQQQYGYDPYAQQPEQQPRQQQSPPQQTQQQPGYADPYYADPAQTYAGQQQGWIPQQQPYPDPQYAQPQPLQQPPYQDPQYQQQPQYGAPPAQPYYPASAPAAAPPAAPVPAQAPGPDAVPPQQQGGQDYRTEQFAFVDEDDEESEEVIDWLKFSESRTERRDERKRRGRKRKIALVLLVVVALVGGTGYLWKTGRIPGLGAPGKNTAAAGAGGQKRDVIVVNLRPVDGSESSTALLVSNRTTGKGTTVLLPNALALSTDDGGSTTLGKQIDQGQEPTRQGLNTLLGSDIKGSWRLDTPYLEILVESLGGITVDTDTAVNGKEAGKVLVTQGKAQELNGQGAVAYATHRGAGEAQAKQLLRFGQVMQAVLAKMPSDAASATKTVDALNSIPDPSLPVNALGASLAQLAEQVKTGTYSTALLPVQPNGTLSAQATESVVKDVLGGTVKNAGASAQARVMIKDASGDKKAAALAQAAILNGGLYTYVPGGTAPKSQPASEVVYADDARKAAAADVAKTLGLPAGAVKKGTVAANADITVVLGKDYKG</sequence>
<keyword evidence="3" id="KW-0472">Membrane</keyword>
<accession>A0ABW8CFS6</accession>
<evidence type="ECO:0000259" key="5">
    <source>
        <dbReference type="Pfam" id="PF13399"/>
    </source>
</evidence>
<dbReference type="EMBL" id="JBITYG010000009">
    <property type="protein sequence ID" value="MFI9104251.1"/>
    <property type="molecule type" value="Genomic_DNA"/>
</dbReference>
<dbReference type="Pfam" id="PF03816">
    <property type="entry name" value="LytR_cpsA_psr"/>
    <property type="match status" value="1"/>
</dbReference>
<protein>
    <submittedName>
        <fullName evidence="6">LytR C-terminal domain-containing protein</fullName>
    </submittedName>
</protein>
<name>A0ABW8CFS6_9ACTN</name>
<dbReference type="InterPro" id="IPR027381">
    <property type="entry name" value="LytR/CpsA/Psr_C"/>
</dbReference>
<proteinExistence type="inferred from homology"/>
<comment type="similarity">
    <text evidence="1">Belongs to the LytR/CpsA/Psr (LCP) family.</text>
</comment>
<evidence type="ECO:0000313" key="6">
    <source>
        <dbReference type="EMBL" id="MFI9104251.1"/>
    </source>
</evidence>
<dbReference type="RefSeq" id="WP_399654325.1">
    <property type="nucleotide sequence ID" value="NZ_JBITYG010000009.1"/>
</dbReference>
<feature type="domain" description="Cell envelope-related transcriptional attenuator" evidence="4">
    <location>
        <begin position="308"/>
        <end position="407"/>
    </location>
</feature>
<feature type="compositionally biased region" description="Low complexity" evidence="2">
    <location>
        <begin position="82"/>
        <end position="104"/>
    </location>
</feature>
<feature type="region of interest" description="Disordered" evidence="2">
    <location>
        <begin position="1"/>
        <end position="162"/>
    </location>
</feature>
<evidence type="ECO:0000259" key="4">
    <source>
        <dbReference type="Pfam" id="PF03816"/>
    </source>
</evidence>
<feature type="transmembrane region" description="Helical" evidence="3">
    <location>
        <begin position="208"/>
        <end position="226"/>
    </location>
</feature>
<organism evidence="6 7">
    <name type="scientific">Streptomyces fildesensis</name>
    <dbReference type="NCBI Taxonomy" id="375757"/>
    <lineage>
        <taxon>Bacteria</taxon>
        <taxon>Bacillati</taxon>
        <taxon>Actinomycetota</taxon>
        <taxon>Actinomycetes</taxon>
        <taxon>Kitasatosporales</taxon>
        <taxon>Streptomycetaceae</taxon>
        <taxon>Streptomyces</taxon>
    </lineage>
</organism>
<evidence type="ECO:0000313" key="7">
    <source>
        <dbReference type="Proteomes" id="UP001614394"/>
    </source>
</evidence>
<evidence type="ECO:0000256" key="1">
    <source>
        <dbReference type="ARBA" id="ARBA00006068"/>
    </source>
</evidence>
<keyword evidence="3" id="KW-1133">Transmembrane helix</keyword>
<feature type="compositionally biased region" description="Low complexity" evidence="2">
    <location>
        <begin position="112"/>
        <end position="136"/>
    </location>
</feature>
<dbReference type="PANTHER" id="PTHR33392">
    <property type="entry name" value="POLYISOPRENYL-TEICHOIC ACID--PEPTIDOGLYCAN TEICHOIC ACID TRANSFERASE TAGU"/>
    <property type="match status" value="1"/>
</dbReference>
<evidence type="ECO:0000256" key="3">
    <source>
        <dbReference type="SAM" id="Phobius"/>
    </source>
</evidence>
<dbReference type="Pfam" id="PF13399">
    <property type="entry name" value="LytR_C"/>
    <property type="match status" value="1"/>
</dbReference>
<evidence type="ECO:0000256" key="2">
    <source>
        <dbReference type="SAM" id="MobiDB-lite"/>
    </source>
</evidence>